<feature type="transmembrane region" description="Helical" evidence="8">
    <location>
        <begin position="34"/>
        <end position="54"/>
    </location>
</feature>
<evidence type="ECO:0000256" key="5">
    <source>
        <dbReference type="ARBA" id="ARBA00022989"/>
    </source>
</evidence>
<evidence type="ECO:0000256" key="6">
    <source>
        <dbReference type="ARBA" id="ARBA00023136"/>
    </source>
</evidence>
<feature type="compositionally biased region" description="Gly residues" evidence="7">
    <location>
        <begin position="295"/>
        <end position="306"/>
    </location>
</feature>
<feature type="transmembrane region" description="Helical" evidence="8">
    <location>
        <begin position="645"/>
        <end position="667"/>
    </location>
</feature>
<dbReference type="AlphaFoldDB" id="A0A150H3U8"/>
<dbReference type="InterPro" id="IPR051258">
    <property type="entry name" value="Diverse_Substrate_Transporter"/>
</dbReference>
<comment type="similarity">
    <text evidence="2">Belongs to the drug/metabolite transporter (DMT) superfamily. Plant drug/metabolite exporter (P-DME) (TC 2.A.7.4) family.</text>
</comment>
<evidence type="ECO:0000256" key="8">
    <source>
        <dbReference type="SAM" id="Phobius"/>
    </source>
</evidence>
<evidence type="ECO:0000313" key="10">
    <source>
        <dbReference type="EMBL" id="KXZ56827.1"/>
    </source>
</evidence>
<feature type="transmembrane region" description="Helical" evidence="8">
    <location>
        <begin position="679"/>
        <end position="698"/>
    </location>
</feature>
<sequence>MALEGSLARDVPLEGARPGDEAKRDPGYSRLQQLYGSAILLVTAVLWASGAPATKYLFLLPAPPSAALLTACIAVITAAFLWVGLLGSAMEVGGGAGPEAAGAAGGSAATAAARRRDGTADAGGAASASAAADGEAAEAEALLMSGMHAAGAAGPVGAGKAVRRATRELRAEQEHEWEREARGWDVGGPSSEAEEREALLGGSPFKTREGQRDPAHPHLHVRHGEAGPGPGSFASGGPSQGHGQGHGDRRRPLGAGAHRPTSSWAFWDKWRPVSPISASRTGSLVGGTPSASHNGGDGGACGGEGSTGPHANGLRALGSPRPGAAELPRPASDVRPPSLDGIVAAPKSPPPHNHRSHSSACPTSTPAVVRAASRSSGGGDGGGTRVRLQFLSAPAANLPAAGLELGCYSVAANALGAWGMQRISATRYASLAQATSLVTPAMVALSGGRVGLPVWAACCCGAAGSAMVALDSSVHAAATTAADADVVAAAAGTGNGHGGGHGGVSGGRGLLGLLEAAVAAAADSAAAGTRMLLPGAHTASGGAAADAGAGSVGSVKGGGGGSSGGGLSVQTAGAVYVLLSCVFWGLGTVRLGVHSGRFPPLQLAAAAAAAYAGLALAWLSSEIIGSSASAQSDFLELGVLLRNHVTTALLLWAGLGPGALSSYLQVLGQRTVPPAQAQVLFSSTPLWSALIAQLLLPGEAMGPLAWGGGAVMLAASLLASIMQ</sequence>
<keyword evidence="3" id="KW-1003">Cell membrane</keyword>
<evidence type="ECO:0000259" key="9">
    <source>
        <dbReference type="Pfam" id="PF00892"/>
    </source>
</evidence>
<keyword evidence="4 8" id="KW-0812">Transmembrane</keyword>
<accession>A0A150H3U8</accession>
<dbReference type="Pfam" id="PF00892">
    <property type="entry name" value="EamA"/>
    <property type="match status" value="1"/>
</dbReference>
<protein>
    <recommendedName>
        <fullName evidence="9">EamA domain-containing protein</fullName>
    </recommendedName>
</protein>
<gene>
    <name evidence="10" type="ORF">GPECTOR_1g746</name>
</gene>
<organism evidence="10 11">
    <name type="scientific">Gonium pectorale</name>
    <name type="common">Green alga</name>
    <dbReference type="NCBI Taxonomy" id="33097"/>
    <lineage>
        <taxon>Eukaryota</taxon>
        <taxon>Viridiplantae</taxon>
        <taxon>Chlorophyta</taxon>
        <taxon>core chlorophytes</taxon>
        <taxon>Chlorophyceae</taxon>
        <taxon>CS clade</taxon>
        <taxon>Chlamydomonadales</taxon>
        <taxon>Volvocaceae</taxon>
        <taxon>Gonium</taxon>
    </lineage>
</organism>
<keyword evidence="11" id="KW-1185">Reference proteome</keyword>
<dbReference type="InterPro" id="IPR000620">
    <property type="entry name" value="EamA_dom"/>
</dbReference>
<feature type="region of interest" description="Disordered" evidence="7">
    <location>
        <begin position="1"/>
        <end position="25"/>
    </location>
</feature>
<dbReference type="PANTHER" id="PTHR42920">
    <property type="entry name" value="OS03G0707200 PROTEIN-RELATED"/>
    <property type="match status" value="1"/>
</dbReference>
<feature type="region of interest" description="Disordered" evidence="7">
    <location>
        <begin position="164"/>
        <end position="260"/>
    </location>
</feature>
<comment type="subcellular location">
    <subcellularLocation>
        <location evidence="1">Cell membrane</location>
        <topology evidence="1">Multi-pass membrane protein</topology>
    </subcellularLocation>
</comment>
<feature type="transmembrane region" description="Helical" evidence="8">
    <location>
        <begin position="704"/>
        <end position="722"/>
    </location>
</feature>
<evidence type="ECO:0000256" key="3">
    <source>
        <dbReference type="ARBA" id="ARBA00022475"/>
    </source>
</evidence>
<feature type="transmembrane region" description="Helical" evidence="8">
    <location>
        <begin position="603"/>
        <end position="625"/>
    </location>
</feature>
<proteinExistence type="inferred from homology"/>
<feature type="compositionally biased region" description="Basic and acidic residues" evidence="7">
    <location>
        <begin position="206"/>
        <end position="216"/>
    </location>
</feature>
<feature type="transmembrane region" description="Helical" evidence="8">
    <location>
        <begin position="573"/>
        <end position="591"/>
    </location>
</feature>
<evidence type="ECO:0000256" key="4">
    <source>
        <dbReference type="ARBA" id="ARBA00022692"/>
    </source>
</evidence>
<feature type="region of interest" description="Disordered" evidence="7">
    <location>
        <begin position="279"/>
        <end position="382"/>
    </location>
</feature>
<feature type="domain" description="EamA" evidence="9">
    <location>
        <begin position="572"/>
        <end position="720"/>
    </location>
</feature>
<dbReference type="PANTHER" id="PTHR42920:SF23">
    <property type="entry name" value="EAMA DOMAIN-CONTAINING PROTEIN"/>
    <property type="match status" value="1"/>
</dbReference>
<dbReference type="EMBL" id="LSYV01000002">
    <property type="protein sequence ID" value="KXZ56827.1"/>
    <property type="molecule type" value="Genomic_DNA"/>
</dbReference>
<reference evidence="11" key="1">
    <citation type="journal article" date="2016" name="Nat. Commun.">
        <title>The Gonium pectorale genome demonstrates co-option of cell cycle regulation during the evolution of multicellularity.</title>
        <authorList>
            <person name="Hanschen E.R."/>
            <person name="Marriage T.N."/>
            <person name="Ferris P.J."/>
            <person name="Hamaji T."/>
            <person name="Toyoda A."/>
            <person name="Fujiyama A."/>
            <person name="Neme R."/>
            <person name="Noguchi H."/>
            <person name="Minakuchi Y."/>
            <person name="Suzuki M."/>
            <person name="Kawai-Toyooka H."/>
            <person name="Smith D.R."/>
            <person name="Sparks H."/>
            <person name="Anderson J."/>
            <person name="Bakaric R."/>
            <person name="Luria V."/>
            <person name="Karger A."/>
            <person name="Kirschner M.W."/>
            <person name="Durand P.M."/>
            <person name="Michod R.E."/>
            <person name="Nozaki H."/>
            <person name="Olson B.J."/>
        </authorList>
    </citation>
    <scope>NUCLEOTIDE SEQUENCE [LARGE SCALE GENOMIC DNA]</scope>
    <source>
        <strain evidence="11">NIES-2863</strain>
    </source>
</reference>
<keyword evidence="6 8" id="KW-0472">Membrane</keyword>
<comment type="caution">
    <text evidence="10">The sequence shown here is derived from an EMBL/GenBank/DDBJ whole genome shotgun (WGS) entry which is preliminary data.</text>
</comment>
<evidence type="ECO:0000256" key="1">
    <source>
        <dbReference type="ARBA" id="ARBA00004651"/>
    </source>
</evidence>
<keyword evidence="5 8" id="KW-1133">Transmembrane helix</keyword>
<dbReference type="Proteomes" id="UP000075714">
    <property type="component" value="Unassembled WGS sequence"/>
</dbReference>
<feature type="compositionally biased region" description="Basic and acidic residues" evidence="7">
    <location>
        <begin position="165"/>
        <end position="183"/>
    </location>
</feature>
<name>A0A150H3U8_GONPE</name>
<feature type="transmembrane region" description="Helical" evidence="8">
    <location>
        <begin position="66"/>
        <end position="85"/>
    </location>
</feature>
<evidence type="ECO:0000256" key="7">
    <source>
        <dbReference type="SAM" id="MobiDB-lite"/>
    </source>
</evidence>
<dbReference type="OrthoDB" id="2017960at2759"/>
<dbReference type="GO" id="GO:0005886">
    <property type="term" value="C:plasma membrane"/>
    <property type="evidence" value="ECO:0007669"/>
    <property type="project" value="UniProtKB-SubCell"/>
</dbReference>
<evidence type="ECO:0000313" key="11">
    <source>
        <dbReference type="Proteomes" id="UP000075714"/>
    </source>
</evidence>
<evidence type="ECO:0000256" key="2">
    <source>
        <dbReference type="ARBA" id="ARBA00007635"/>
    </source>
</evidence>